<feature type="binding site" evidence="9 12">
    <location>
        <begin position="202"/>
        <end position="204"/>
    </location>
    <ligand>
        <name>FMN</name>
        <dbReference type="ChEBI" id="CHEBI:58210"/>
    </ligand>
</feature>
<dbReference type="HAMAP" id="MF_02041">
    <property type="entry name" value="DusA_subfam"/>
    <property type="match status" value="1"/>
</dbReference>
<feature type="binding site" evidence="9 12">
    <location>
        <begin position="8"/>
        <end position="10"/>
    </location>
    <ligand>
        <name>FMN</name>
        <dbReference type="ChEBI" id="CHEBI:58210"/>
    </ligand>
</feature>
<evidence type="ECO:0000256" key="6">
    <source>
        <dbReference type="ARBA" id="ARBA00022857"/>
    </source>
</evidence>
<evidence type="ECO:0000313" key="14">
    <source>
        <dbReference type="EMBL" id="PSF33030.1"/>
    </source>
</evidence>
<dbReference type="NCBIfam" id="NF008774">
    <property type="entry name" value="PRK11815.1"/>
    <property type="match status" value="1"/>
</dbReference>
<dbReference type="Gene3D" id="3.20.20.70">
    <property type="entry name" value="Aldolase class I"/>
    <property type="match status" value="1"/>
</dbReference>
<evidence type="ECO:0000313" key="15">
    <source>
        <dbReference type="Proteomes" id="UP000239001"/>
    </source>
</evidence>
<dbReference type="CDD" id="cd02801">
    <property type="entry name" value="DUS_like_FMN"/>
    <property type="match status" value="1"/>
</dbReference>
<evidence type="ECO:0000256" key="8">
    <source>
        <dbReference type="ARBA" id="ARBA00023002"/>
    </source>
</evidence>
<organism evidence="14 15">
    <name type="scientific">Aphanothece hegewaldii CCALA 016</name>
    <dbReference type="NCBI Taxonomy" id="2107694"/>
    <lineage>
        <taxon>Bacteria</taxon>
        <taxon>Bacillati</taxon>
        <taxon>Cyanobacteriota</taxon>
        <taxon>Cyanophyceae</taxon>
        <taxon>Oscillatoriophycideae</taxon>
        <taxon>Chroococcales</taxon>
        <taxon>Aphanothecaceae</taxon>
        <taxon>Aphanothece</taxon>
    </lineage>
</organism>
<name>A0A2T1LSU3_9CHRO</name>
<keyword evidence="5 9" id="KW-0819">tRNA processing</keyword>
<evidence type="ECO:0000256" key="1">
    <source>
        <dbReference type="ARBA" id="ARBA00001917"/>
    </source>
</evidence>
<feature type="site" description="Interacts with tRNA" evidence="9">
    <location>
        <position position="88"/>
    </location>
</feature>
<sequence>MNPLSVAPMMERTDRHFRYLMRQITRRTLLYTEMITTAAITHGDRTKLLGFSPEEKPISLQLGGDNPLLLAECARIAEDLGYDEINLNVGCPSSRVQNGHFGACLMAQPETVARCIEAMQKAVMIPVTVKHRIGIDERDRYEDMLNFIKIVSDAGCRRFTVHARKAWLKGLSPKENRTIPPLRYDDVYRLKAEYPHLLIEINGGITTLEQVQQHLQKVDAVMIGRAAYDNPYLFATVDQDIYGENTIPPTRHEVIENMLPYLEFWLGKGLKLNSISRHLLQVFVGQSGTKAWKRHISDNAHLEHAGVEVITEALAKIP</sequence>
<feature type="binding site" evidence="9 12">
    <location>
        <position position="61"/>
    </location>
    <ligand>
        <name>FMN</name>
        <dbReference type="ChEBI" id="CHEBI:58210"/>
    </ligand>
</feature>
<dbReference type="GO" id="GO:0010181">
    <property type="term" value="F:FMN binding"/>
    <property type="evidence" value="ECO:0007669"/>
    <property type="project" value="UniProtKB-UniRule"/>
</dbReference>
<feature type="active site" description="Proton donor" evidence="9 11">
    <location>
        <position position="91"/>
    </location>
</feature>
<dbReference type="PANTHER" id="PTHR42907">
    <property type="entry name" value="FMN-LINKED OXIDOREDUCTASES SUPERFAMILY PROTEIN"/>
    <property type="match status" value="1"/>
</dbReference>
<dbReference type="NCBIfam" id="TIGR00742">
    <property type="entry name" value="yjbN"/>
    <property type="match status" value="1"/>
</dbReference>
<evidence type="ECO:0000256" key="5">
    <source>
        <dbReference type="ARBA" id="ARBA00022694"/>
    </source>
</evidence>
<feature type="binding site" evidence="9 12">
    <location>
        <position position="162"/>
    </location>
    <ligand>
        <name>FMN</name>
        <dbReference type="ChEBI" id="CHEBI:58210"/>
    </ligand>
</feature>
<comment type="caution">
    <text evidence="9">Lacks conserved residue(s) required for the propagation of feature annotation.</text>
</comment>
<evidence type="ECO:0000256" key="11">
    <source>
        <dbReference type="PIRSR" id="PIRSR006621-1"/>
    </source>
</evidence>
<evidence type="ECO:0000256" key="7">
    <source>
        <dbReference type="ARBA" id="ARBA00022884"/>
    </source>
</evidence>
<dbReference type="InterPro" id="IPR018517">
    <property type="entry name" value="tRNA_hU_synthase_CS"/>
</dbReference>
<dbReference type="GO" id="GO:0102266">
    <property type="term" value="F:tRNA-dihydrouridine20a synthase activity"/>
    <property type="evidence" value="ECO:0007669"/>
    <property type="project" value="RHEA"/>
</dbReference>
<evidence type="ECO:0000256" key="2">
    <source>
        <dbReference type="ARBA" id="ARBA00022555"/>
    </source>
</evidence>
<comment type="similarity">
    <text evidence="10">Belongs to the dus family.</text>
</comment>
<comment type="similarity">
    <text evidence="9">Belongs to the Dus family. DusA subfamily.</text>
</comment>
<dbReference type="OrthoDB" id="9764501at2"/>
<protein>
    <recommendedName>
        <fullName evidence="9">tRNA-dihydrouridine(20/20a) synthase</fullName>
        <ecNumber evidence="9">1.3.1.91</ecNumber>
    </recommendedName>
    <alternativeName>
        <fullName evidence="9">DusA-like U20-specific dihydrouridine synthase</fullName>
        <shortName evidence="9">U20-specific Dus</shortName>
    </alternativeName>
</protein>
<dbReference type="GO" id="GO:0000049">
    <property type="term" value="F:tRNA binding"/>
    <property type="evidence" value="ECO:0007669"/>
    <property type="project" value="UniProtKB-UniRule"/>
</dbReference>
<keyword evidence="12" id="KW-0547">Nucleotide-binding</keyword>
<feature type="binding site" evidence="9 12">
    <location>
        <begin position="224"/>
        <end position="225"/>
    </location>
    <ligand>
        <name>FMN</name>
        <dbReference type="ChEBI" id="CHEBI:58210"/>
    </ligand>
</feature>
<dbReference type="GO" id="GO:0050660">
    <property type="term" value="F:flavin adenine dinucleotide binding"/>
    <property type="evidence" value="ECO:0007669"/>
    <property type="project" value="InterPro"/>
</dbReference>
<comment type="cofactor">
    <cofactor evidence="1 9 10 12">
        <name>FMN</name>
        <dbReference type="ChEBI" id="CHEBI:58210"/>
    </cofactor>
</comment>
<feature type="domain" description="DUS-like FMN-binding" evidence="13">
    <location>
        <begin position="6"/>
        <end position="306"/>
    </location>
</feature>
<evidence type="ECO:0000256" key="10">
    <source>
        <dbReference type="PIRNR" id="PIRNR006621"/>
    </source>
</evidence>
<keyword evidence="8 9" id="KW-0560">Oxidoreductase</keyword>
<dbReference type="EMBL" id="PXOH01000034">
    <property type="protein sequence ID" value="PSF33030.1"/>
    <property type="molecule type" value="Genomic_DNA"/>
</dbReference>
<evidence type="ECO:0000256" key="12">
    <source>
        <dbReference type="PIRSR" id="PIRSR006621-2"/>
    </source>
</evidence>
<dbReference type="GO" id="GO:0102264">
    <property type="term" value="F:tRNA-dihydrouridine20 synthase activity"/>
    <property type="evidence" value="ECO:0007669"/>
    <property type="project" value="UniProtKB-EC"/>
</dbReference>
<keyword evidence="3 9" id="KW-0285">Flavoprotein</keyword>
<proteinExistence type="inferred from homology"/>
<dbReference type="InterPro" id="IPR004653">
    <property type="entry name" value="DusA"/>
</dbReference>
<dbReference type="InterPro" id="IPR013785">
    <property type="entry name" value="Aldolase_TIM"/>
</dbReference>
<keyword evidence="2 9" id="KW-0820">tRNA-binding</keyword>
<feature type="binding site" evidence="9 12">
    <location>
        <position position="130"/>
    </location>
    <ligand>
        <name>FMN</name>
        <dbReference type="ChEBI" id="CHEBI:58210"/>
    </ligand>
</feature>
<comment type="caution">
    <text evidence="14">The sequence shown here is derived from an EMBL/GenBank/DDBJ whole genome shotgun (WGS) entry which is preliminary data.</text>
</comment>
<dbReference type="InterPro" id="IPR035587">
    <property type="entry name" value="DUS-like_FMN-bd"/>
</dbReference>
<comment type="catalytic activity">
    <reaction evidence="9">
        <text>5,6-dihydrouridine(20) in tRNA + NADP(+) = uridine(20) in tRNA + NADPH + H(+)</text>
        <dbReference type="Rhea" id="RHEA:53336"/>
        <dbReference type="Rhea" id="RHEA-COMP:13533"/>
        <dbReference type="Rhea" id="RHEA-COMP:13534"/>
        <dbReference type="ChEBI" id="CHEBI:15378"/>
        <dbReference type="ChEBI" id="CHEBI:57783"/>
        <dbReference type="ChEBI" id="CHEBI:58349"/>
        <dbReference type="ChEBI" id="CHEBI:65315"/>
        <dbReference type="ChEBI" id="CHEBI:74443"/>
        <dbReference type="EC" id="1.3.1.91"/>
    </reaction>
</comment>
<dbReference type="AlphaFoldDB" id="A0A2T1LSU3"/>
<reference evidence="14 15" key="2">
    <citation type="submission" date="2018-03" db="EMBL/GenBank/DDBJ databases">
        <authorList>
            <person name="Keele B.F."/>
        </authorList>
    </citation>
    <scope>NUCLEOTIDE SEQUENCE [LARGE SCALE GENOMIC DNA]</scope>
    <source>
        <strain evidence="14 15">CCALA 016</strain>
    </source>
</reference>
<dbReference type="SUPFAM" id="SSF51395">
    <property type="entry name" value="FMN-linked oxidoreductases"/>
    <property type="match status" value="1"/>
</dbReference>
<comment type="function">
    <text evidence="9">Catalyzes the synthesis of 5,6-dihydrouridine (D), a modified base found in the D-loop of most tRNAs, via the reduction of the C5-C6 double bond in target uridines. Specifically modifies U20 and U20a in tRNAs.</text>
</comment>
<dbReference type="Gene3D" id="1.20.120.1460">
    <property type="match status" value="1"/>
</dbReference>
<keyword evidence="4 9" id="KW-0288">FMN</keyword>
<evidence type="ECO:0000256" key="9">
    <source>
        <dbReference type="HAMAP-Rule" id="MF_02041"/>
    </source>
</evidence>
<comment type="catalytic activity">
    <reaction evidence="9">
        <text>5,6-dihydrouridine(20a) in tRNA + NAD(+) = uridine(20a) in tRNA + NADH + H(+)</text>
        <dbReference type="Rhea" id="RHEA:53348"/>
        <dbReference type="Rhea" id="RHEA-COMP:13535"/>
        <dbReference type="Rhea" id="RHEA-COMP:13536"/>
        <dbReference type="ChEBI" id="CHEBI:15378"/>
        <dbReference type="ChEBI" id="CHEBI:57540"/>
        <dbReference type="ChEBI" id="CHEBI:57945"/>
        <dbReference type="ChEBI" id="CHEBI:65315"/>
        <dbReference type="ChEBI" id="CHEBI:74443"/>
    </reaction>
</comment>
<keyword evidence="7 9" id="KW-0694">RNA-binding</keyword>
<dbReference type="PIRSF" id="PIRSF006621">
    <property type="entry name" value="Dus"/>
    <property type="match status" value="1"/>
</dbReference>
<feature type="site" description="Interacts with tRNA" evidence="9">
    <location>
        <position position="177"/>
    </location>
</feature>
<dbReference type="PANTHER" id="PTHR42907:SF1">
    <property type="entry name" value="FMN-LINKED OXIDOREDUCTASES SUPERFAMILY PROTEIN"/>
    <property type="match status" value="1"/>
</dbReference>
<reference evidence="14 15" key="1">
    <citation type="submission" date="2018-03" db="EMBL/GenBank/DDBJ databases">
        <title>The ancient ancestry and fast evolution of plastids.</title>
        <authorList>
            <person name="Moore K.R."/>
            <person name="Magnabosco C."/>
            <person name="Momper L."/>
            <person name="Gold D.A."/>
            <person name="Bosak T."/>
            <person name="Fournier G.P."/>
        </authorList>
    </citation>
    <scope>NUCLEOTIDE SEQUENCE [LARGE SCALE GENOMIC DNA]</scope>
    <source>
        <strain evidence="14 15">CCALA 016</strain>
    </source>
</reference>
<evidence type="ECO:0000259" key="13">
    <source>
        <dbReference type="Pfam" id="PF01207"/>
    </source>
</evidence>
<evidence type="ECO:0000256" key="4">
    <source>
        <dbReference type="ARBA" id="ARBA00022643"/>
    </source>
</evidence>
<dbReference type="PROSITE" id="PS01136">
    <property type="entry name" value="UPF0034"/>
    <property type="match status" value="1"/>
</dbReference>
<comment type="catalytic activity">
    <reaction evidence="9">
        <text>5,6-dihydrouridine(20a) in tRNA + NADP(+) = uridine(20a) in tRNA + NADPH + H(+)</text>
        <dbReference type="Rhea" id="RHEA:53344"/>
        <dbReference type="Rhea" id="RHEA-COMP:13535"/>
        <dbReference type="Rhea" id="RHEA-COMP:13536"/>
        <dbReference type="ChEBI" id="CHEBI:15378"/>
        <dbReference type="ChEBI" id="CHEBI:57783"/>
        <dbReference type="ChEBI" id="CHEBI:58349"/>
        <dbReference type="ChEBI" id="CHEBI:65315"/>
        <dbReference type="ChEBI" id="CHEBI:74443"/>
    </reaction>
</comment>
<dbReference type="Proteomes" id="UP000239001">
    <property type="component" value="Unassembled WGS sequence"/>
</dbReference>
<evidence type="ECO:0000256" key="3">
    <source>
        <dbReference type="ARBA" id="ARBA00022630"/>
    </source>
</evidence>
<keyword evidence="6 9" id="KW-0521">NADP</keyword>
<gene>
    <name evidence="14" type="ORF">C7H19_20745</name>
</gene>
<keyword evidence="15" id="KW-1185">Reference proteome</keyword>
<dbReference type="InterPro" id="IPR001269">
    <property type="entry name" value="DUS_fam"/>
</dbReference>
<comment type="catalytic activity">
    <reaction evidence="9">
        <text>5,6-dihydrouridine(20) in tRNA + NAD(+) = uridine(20) in tRNA + NADH + H(+)</text>
        <dbReference type="Rhea" id="RHEA:53340"/>
        <dbReference type="Rhea" id="RHEA-COMP:13533"/>
        <dbReference type="Rhea" id="RHEA-COMP:13534"/>
        <dbReference type="ChEBI" id="CHEBI:15378"/>
        <dbReference type="ChEBI" id="CHEBI:57540"/>
        <dbReference type="ChEBI" id="CHEBI:57945"/>
        <dbReference type="ChEBI" id="CHEBI:65315"/>
        <dbReference type="ChEBI" id="CHEBI:74443"/>
        <dbReference type="EC" id="1.3.1.91"/>
    </reaction>
</comment>
<dbReference type="EC" id="1.3.1.91" evidence="9"/>
<dbReference type="Pfam" id="PF01207">
    <property type="entry name" value="Dus"/>
    <property type="match status" value="1"/>
</dbReference>
<accession>A0A2T1LSU3</accession>
<feature type="site" description="Interacts with tRNA; defines subfamily-specific binding signature" evidence="9">
    <location>
        <position position="174"/>
    </location>
</feature>